<protein>
    <submittedName>
        <fullName evidence="1">Uncharacterized protein</fullName>
    </submittedName>
</protein>
<sequence>MKTILIKTQKRKNNISKEYLQADIQKRLFLNELRNKILLTNIDLENIELLINDEDLNFLVNKILEYKLNDNLYINQEKIIIKEIKLLDKIKEDIKNEGKFKIINNRVSIIFKSPAIFKVGYSFLDFSFQLLFLLSCQKYNKFFKNKKLNLNKEELEKINLISENIEKGELNSFIGEIELDFSKISNEEKQKYETLLNFMKLNGVGYKYKKYYGMIELI</sequence>
<name>A0A241Q0X7_FUSNP</name>
<organism evidence="1 2">
    <name type="scientific">Fusobacterium nucleatum subsp. polymorphum</name>
    <name type="common">Fusobacterium polymorphum</name>
    <dbReference type="NCBI Taxonomy" id="76857"/>
    <lineage>
        <taxon>Bacteria</taxon>
        <taxon>Fusobacteriati</taxon>
        <taxon>Fusobacteriota</taxon>
        <taxon>Fusobacteriia</taxon>
        <taxon>Fusobacteriales</taxon>
        <taxon>Fusobacteriaceae</taxon>
        <taxon>Fusobacterium</taxon>
    </lineage>
</organism>
<dbReference type="RefSeq" id="WP_032887727.1">
    <property type="nucleotide sequence ID" value="NZ_CP022123.1"/>
</dbReference>
<reference evidence="1 2" key="1">
    <citation type="submission" date="2017-06" db="EMBL/GenBank/DDBJ databases">
        <title>Genome sequencing of Fusobacterium nucleatum subsp. polymorphum KCOM 1275 (=ChDC F310).</title>
        <authorList>
            <person name="Kook J.-K."/>
            <person name="Park S.-N."/>
            <person name="Lim Y.K."/>
            <person name="Roh H."/>
        </authorList>
    </citation>
    <scope>NUCLEOTIDE SEQUENCE [LARGE SCALE GENOMIC DNA]</scope>
    <source>
        <strain evidence="1 2">KCOM 1275</strain>
    </source>
</reference>
<evidence type="ECO:0000313" key="2">
    <source>
        <dbReference type="Proteomes" id="UP000197638"/>
    </source>
</evidence>
<accession>A0A241Q0X7</accession>
<proteinExistence type="predicted"/>
<dbReference type="EMBL" id="CP022123">
    <property type="protein sequence ID" value="ASG28444.1"/>
    <property type="molecule type" value="Genomic_DNA"/>
</dbReference>
<dbReference type="Gene3D" id="3.30.70.1900">
    <property type="match status" value="1"/>
</dbReference>
<evidence type="ECO:0000313" key="1">
    <source>
        <dbReference type="EMBL" id="ASG28444.1"/>
    </source>
</evidence>
<dbReference type="Proteomes" id="UP000197638">
    <property type="component" value="Chromosome"/>
</dbReference>
<gene>
    <name evidence="1" type="ORF">CBG61_05575</name>
</gene>
<dbReference type="AlphaFoldDB" id="A0A241Q0X7"/>